<proteinExistence type="predicted"/>
<evidence type="ECO:0000313" key="1">
    <source>
        <dbReference type="EMBL" id="TLF46072.1"/>
    </source>
</evidence>
<protein>
    <submittedName>
        <fullName evidence="1">Uncharacterized protein</fullName>
    </submittedName>
</protein>
<evidence type="ECO:0000313" key="2">
    <source>
        <dbReference type="Proteomes" id="UP000306973"/>
    </source>
</evidence>
<comment type="caution">
    <text evidence="1">The sequence shown here is derived from an EMBL/GenBank/DDBJ whole genome shotgun (WGS) entry which is preliminary data.</text>
</comment>
<sequence length="134" mass="15560">MSWLLWVLGIVGFFYLVGKLTSKPEKPVLSVTTRTRTVTYDTKRDQYLPWSDEPYHHTHLFKLFGTDAGLAWNDGDDMVDVYCISRFSKGEPQTKVHSRFYYGIQDRVWHNPPKGAAHECLKEINNVLKLKSKP</sequence>
<reference evidence="1 2" key="1">
    <citation type="journal article" date="2007" name="Int. J. Syst. Evol. Microbiol.">
        <title>Halomonas saccharevitans sp. nov., Halomonas arcis sp. nov. and Halomonas subterranea sp. nov., halophilic bacteria isolated from hypersaline environments of China.</title>
        <authorList>
            <person name="Xu X.W."/>
            <person name="Wu Y.H."/>
            <person name="Zhou Z."/>
            <person name="Wang C.S."/>
            <person name="Zhou Y.G."/>
            <person name="Zhang H.B."/>
            <person name="Wang Y."/>
            <person name="Wu M."/>
        </authorList>
    </citation>
    <scope>NUCLEOTIDE SEQUENCE [LARGE SCALE GENOMIC DNA]</scope>
    <source>
        <strain evidence="1 2">TBZ3</strain>
    </source>
</reference>
<dbReference type="Proteomes" id="UP000306973">
    <property type="component" value="Unassembled WGS sequence"/>
</dbReference>
<accession>A0A5R8M912</accession>
<dbReference type="EMBL" id="VBUI01000034">
    <property type="protein sequence ID" value="TLF46072.1"/>
    <property type="molecule type" value="Genomic_DNA"/>
</dbReference>
<dbReference type="AlphaFoldDB" id="A0A5R8M912"/>
<gene>
    <name evidence="1" type="ORF">FEI13_17100</name>
</gene>
<name>A0A5R8M912_9GAMM</name>
<dbReference type="RefSeq" id="WP_138182725.1">
    <property type="nucleotide sequence ID" value="NZ_VBUI01000034.1"/>
</dbReference>
<keyword evidence="2" id="KW-1185">Reference proteome</keyword>
<organism evidence="1 2">
    <name type="scientific">Halomonas urmiana</name>
    <dbReference type="NCBI Taxonomy" id="490901"/>
    <lineage>
        <taxon>Bacteria</taxon>
        <taxon>Pseudomonadati</taxon>
        <taxon>Pseudomonadota</taxon>
        <taxon>Gammaproteobacteria</taxon>
        <taxon>Oceanospirillales</taxon>
        <taxon>Halomonadaceae</taxon>
        <taxon>Halomonas</taxon>
    </lineage>
</organism>